<evidence type="ECO:0000313" key="2">
    <source>
        <dbReference type="Proteomes" id="UP000030752"/>
    </source>
</evidence>
<accession>W2RVN8</accession>
<dbReference type="eggNOG" id="KOG1950">
    <property type="taxonomic scope" value="Eukaryota"/>
</dbReference>
<evidence type="ECO:0000313" key="1">
    <source>
        <dbReference type="EMBL" id="ETN40581.1"/>
    </source>
</evidence>
<organism evidence="1 2">
    <name type="scientific">Cyphellophora europaea (strain CBS 101466)</name>
    <name type="common">Phialophora europaea</name>
    <dbReference type="NCBI Taxonomy" id="1220924"/>
    <lineage>
        <taxon>Eukaryota</taxon>
        <taxon>Fungi</taxon>
        <taxon>Dikarya</taxon>
        <taxon>Ascomycota</taxon>
        <taxon>Pezizomycotina</taxon>
        <taxon>Eurotiomycetes</taxon>
        <taxon>Chaetothyriomycetidae</taxon>
        <taxon>Chaetothyriales</taxon>
        <taxon>Cyphellophoraceae</taxon>
        <taxon>Cyphellophora</taxon>
    </lineage>
</organism>
<name>W2RVN8_CYPE1</name>
<evidence type="ECO:0008006" key="3">
    <source>
        <dbReference type="Google" id="ProtNLM"/>
    </source>
</evidence>
<dbReference type="Pfam" id="PF01501">
    <property type="entry name" value="Glyco_transf_8"/>
    <property type="match status" value="1"/>
</dbReference>
<dbReference type="STRING" id="1220924.W2RVN8"/>
<dbReference type="OrthoDB" id="2014201at2759"/>
<dbReference type="AlphaFoldDB" id="W2RVN8"/>
<dbReference type="EMBL" id="KB822720">
    <property type="protein sequence ID" value="ETN40581.1"/>
    <property type="molecule type" value="Genomic_DNA"/>
</dbReference>
<proteinExistence type="predicted"/>
<dbReference type="RefSeq" id="XP_008717424.1">
    <property type="nucleotide sequence ID" value="XM_008719202.1"/>
</dbReference>
<dbReference type="Proteomes" id="UP000030752">
    <property type="component" value="Unassembled WGS sequence"/>
</dbReference>
<gene>
    <name evidence="1" type="ORF">HMPREF1541_04858</name>
</gene>
<dbReference type="GO" id="GO:0016757">
    <property type="term" value="F:glycosyltransferase activity"/>
    <property type="evidence" value="ECO:0007669"/>
    <property type="project" value="InterPro"/>
</dbReference>
<dbReference type="InterPro" id="IPR029044">
    <property type="entry name" value="Nucleotide-diphossugar_trans"/>
</dbReference>
<dbReference type="InParanoid" id="W2RVN8"/>
<sequence>MGSINGRSECSCWVTLLTRPSYLPGVIILAHTLNKYESSHPLIVQYTSSLGDEAIAALEAEGLASRRIVPQKVELLLPPKGNENTASVAERFKDTFTKLRAFEVYRQGFTRAVFLDADTAIFKHPDSIFDTQLPGRDWLGANHACVCNLDHDDWAPPEWHKGNCAYTPLDHPKDVAPYMGGGCRPTYRLLNGGMLLFYPSEELWLGMLEVFNTSDRVKTYQFPDQDFLADFFRDKWLPMSWAYNALKTMRYWHPHMWSDKELVVLHYIVDKPWERPVSNAGVAGHLGRDGITHEWWWEAYTEWRICREGTEGNRLVLALMDNLVGKEEPFTEVVPLPQKPGVPEDVVPYA</sequence>
<dbReference type="VEuPathDB" id="FungiDB:HMPREF1541_04858"/>
<dbReference type="InterPro" id="IPR050587">
    <property type="entry name" value="GNT1/Glycosyltrans_8"/>
</dbReference>
<dbReference type="InterPro" id="IPR002495">
    <property type="entry name" value="Glyco_trans_8"/>
</dbReference>
<protein>
    <recommendedName>
        <fullName evidence="3">Glycosyl transferase family 8 protein</fullName>
    </recommendedName>
</protein>
<keyword evidence="2" id="KW-1185">Reference proteome</keyword>
<dbReference type="PANTHER" id="PTHR11183">
    <property type="entry name" value="GLYCOGENIN SUBFAMILY MEMBER"/>
    <property type="match status" value="1"/>
</dbReference>
<dbReference type="HOGENOM" id="CLU_049943_0_0_1"/>
<dbReference type="SUPFAM" id="SSF53448">
    <property type="entry name" value="Nucleotide-diphospho-sugar transferases"/>
    <property type="match status" value="1"/>
</dbReference>
<dbReference type="GeneID" id="19972197"/>
<dbReference type="Gene3D" id="3.90.550.10">
    <property type="entry name" value="Spore Coat Polysaccharide Biosynthesis Protein SpsA, Chain A"/>
    <property type="match status" value="1"/>
</dbReference>
<reference evidence="1 2" key="1">
    <citation type="submission" date="2013-03" db="EMBL/GenBank/DDBJ databases">
        <title>The Genome Sequence of Phialophora europaea CBS 101466.</title>
        <authorList>
            <consortium name="The Broad Institute Genomics Platform"/>
            <person name="Cuomo C."/>
            <person name="de Hoog S."/>
            <person name="Gorbushina A."/>
            <person name="Walker B."/>
            <person name="Young S.K."/>
            <person name="Zeng Q."/>
            <person name="Gargeya S."/>
            <person name="Fitzgerald M."/>
            <person name="Haas B."/>
            <person name="Abouelleil A."/>
            <person name="Allen A.W."/>
            <person name="Alvarado L."/>
            <person name="Arachchi H.M."/>
            <person name="Berlin A.M."/>
            <person name="Chapman S.B."/>
            <person name="Gainer-Dewar J."/>
            <person name="Goldberg J."/>
            <person name="Griggs A."/>
            <person name="Gujja S."/>
            <person name="Hansen M."/>
            <person name="Howarth C."/>
            <person name="Imamovic A."/>
            <person name="Ireland A."/>
            <person name="Larimer J."/>
            <person name="McCowan C."/>
            <person name="Murphy C."/>
            <person name="Pearson M."/>
            <person name="Poon T.W."/>
            <person name="Priest M."/>
            <person name="Roberts A."/>
            <person name="Saif S."/>
            <person name="Shea T."/>
            <person name="Sisk P."/>
            <person name="Sykes S."/>
            <person name="Wortman J."/>
            <person name="Nusbaum C."/>
            <person name="Birren B."/>
        </authorList>
    </citation>
    <scope>NUCLEOTIDE SEQUENCE [LARGE SCALE GENOMIC DNA]</scope>
    <source>
        <strain evidence="1 2">CBS 101466</strain>
    </source>
</reference>